<dbReference type="Pfam" id="PF08447">
    <property type="entry name" value="PAS_3"/>
    <property type="match status" value="1"/>
</dbReference>
<keyword evidence="12" id="KW-1185">Reference proteome</keyword>
<evidence type="ECO:0000256" key="2">
    <source>
        <dbReference type="ARBA" id="ARBA00012438"/>
    </source>
</evidence>
<dbReference type="SUPFAM" id="SSF55785">
    <property type="entry name" value="PYP-like sensor domain (PAS domain)"/>
    <property type="match status" value="2"/>
</dbReference>
<dbReference type="PROSITE" id="PS50113">
    <property type="entry name" value="PAC"/>
    <property type="match status" value="1"/>
</dbReference>
<dbReference type="InterPro" id="IPR005330">
    <property type="entry name" value="MHYT_dom"/>
</dbReference>
<comment type="catalytic activity">
    <reaction evidence="1">
        <text>ATP + protein L-histidine = ADP + protein N-phospho-L-histidine.</text>
        <dbReference type="EC" id="2.7.13.3"/>
    </reaction>
</comment>
<evidence type="ECO:0000256" key="1">
    <source>
        <dbReference type="ARBA" id="ARBA00000085"/>
    </source>
</evidence>
<keyword evidence="5" id="KW-0418">Kinase</keyword>
<evidence type="ECO:0000313" key="11">
    <source>
        <dbReference type="EMBL" id="MDU0353927.1"/>
    </source>
</evidence>
<organism evidence="11 12">
    <name type="scientific">Paraglaciecola aquimarina</name>
    <dbReference type="NCBI Taxonomy" id="1235557"/>
    <lineage>
        <taxon>Bacteria</taxon>
        <taxon>Pseudomonadati</taxon>
        <taxon>Pseudomonadota</taxon>
        <taxon>Gammaproteobacteria</taxon>
        <taxon>Alteromonadales</taxon>
        <taxon>Alteromonadaceae</taxon>
        <taxon>Paraglaciecola</taxon>
    </lineage>
</organism>
<sequence>MQNLFSAFFHTSDNSLLAVSDYHPWLVVLSVSIAIFAAFMGFQVAFQAIRSISVARKHISLLVGSIALGGGIWSMHFIGMLALELCTAVTYRFSLTALSVLPGIAASWIALYVIIQAKPKISQFIWGGVLVGAGIGTMHYVGMAAMQMAPLLRYDLLMFCVSILVAVILAILSLWISFGLEQFAGLSLSKRIKIVISSCVMGAAISGMHYTGMAAARFVLPAGMESSPQTNDISYYLAAGITVITMFIIGLTIALNLVFRYKDVSAVASQNEKRLTAIMDTAVDGIITIDAKGIIISINQAVTHLLGWEASELVGKNVKILVPMPFQHNHDQYIENYLRTREAKIIGSGREVEANTKCGGKIPMRLGIGHVEFNQKHMFVAFISDLRERVKMEAALRENEAQIRSLLTNIPGIAYRCLDAPGWPNLFMTDEVEKIIGYPAADFLLPEPKRSLGDFLHPDDVDYIAGKDLRDPNGFQLEFRFVDRFGDTKWMLGHGRASKVNGTDDYYLDGFIMDISDRKKMESELRTAKEKAEQAAESRSAFLANMSHEIRTPMNAVIGFSDILLDDVLPSGQRKHIATINQSAKSLLHILNDILDSAKLDKGKFQLEYRNFSLVEEVDAVISTLWLQAKGKGLQLDLSIDDDVLGYYNGAPERIRQVLTNLLGNAIKFTERGKVALKISQSTGNKVAFTITDTGIGMTPQQLASIFDAFAQADESMSRRFGGTGLGTTISKQLVELMGEKYLPPVCMSKDPNLDLIFPSNWLNIPPRTPQKITMRLYLNCIFWWLTI</sequence>
<feature type="domain" description="PAS" evidence="8">
    <location>
        <begin position="271"/>
        <end position="323"/>
    </location>
</feature>
<evidence type="ECO:0000313" key="12">
    <source>
        <dbReference type="Proteomes" id="UP001247805"/>
    </source>
</evidence>
<dbReference type="SUPFAM" id="SSF55874">
    <property type="entry name" value="ATPase domain of HSP90 chaperone/DNA topoisomerase II/histidine kinase"/>
    <property type="match status" value="1"/>
</dbReference>
<dbReference type="RefSeq" id="WP_316025565.1">
    <property type="nucleotide sequence ID" value="NZ_JAWDIO010000002.1"/>
</dbReference>
<name>A0ABU3SVB1_9ALTE</name>
<evidence type="ECO:0000259" key="9">
    <source>
        <dbReference type="PROSITE" id="PS50113"/>
    </source>
</evidence>
<dbReference type="Gene3D" id="3.30.565.10">
    <property type="entry name" value="Histidine kinase-like ATPase, C-terminal domain"/>
    <property type="match status" value="1"/>
</dbReference>
<dbReference type="CDD" id="cd16922">
    <property type="entry name" value="HATPase_EvgS-ArcB-TorS-like"/>
    <property type="match status" value="1"/>
</dbReference>
<feature type="domain" description="PAC" evidence="9">
    <location>
        <begin position="475"/>
        <end position="527"/>
    </location>
</feature>
<keyword evidence="6" id="KW-1133">Transmembrane helix</keyword>
<dbReference type="EC" id="2.7.13.3" evidence="2"/>
<dbReference type="CDD" id="cd00082">
    <property type="entry name" value="HisKA"/>
    <property type="match status" value="1"/>
</dbReference>
<feature type="domain" description="Histidine kinase" evidence="7">
    <location>
        <begin position="545"/>
        <end position="739"/>
    </location>
</feature>
<dbReference type="InterPro" id="IPR000014">
    <property type="entry name" value="PAS"/>
</dbReference>
<dbReference type="PROSITE" id="PS50112">
    <property type="entry name" value="PAS"/>
    <property type="match status" value="1"/>
</dbReference>
<dbReference type="InterPro" id="IPR004358">
    <property type="entry name" value="Sig_transdc_His_kin-like_C"/>
</dbReference>
<feature type="transmembrane region" description="Helical" evidence="6">
    <location>
        <begin position="25"/>
        <end position="49"/>
    </location>
</feature>
<dbReference type="InterPro" id="IPR003594">
    <property type="entry name" value="HATPase_dom"/>
</dbReference>
<dbReference type="SMART" id="SM00387">
    <property type="entry name" value="HATPase_c"/>
    <property type="match status" value="1"/>
</dbReference>
<evidence type="ECO:0000256" key="4">
    <source>
        <dbReference type="ARBA" id="ARBA00022679"/>
    </source>
</evidence>
<protein>
    <recommendedName>
        <fullName evidence="2">histidine kinase</fullName>
        <ecNumber evidence="2">2.7.13.3</ecNumber>
    </recommendedName>
</protein>
<dbReference type="InterPro" id="IPR036097">
    <property type="entry name" value="HisK_dim/P_sf"/>
</dbReference>
<feature type="transmembrane region" description="Helical" evidence="6">
    <location>
        <begin position="124"/>
        <end position="144"/>
    </location>
</feature>
<evidence type="ECO:0000259" key="10">
    <source>
        <dbReference type="PROSITE" id="PS50924"/>
    </source>
</evidence>
<comment type="caution">
    <text evidence="11">The sequence shown here is derived from an EMBL/GenBank/DDBJ whole genome shotgun (WGS) entry which is preliminary data.</text>
</comment>
<dbReference type="InterPro" id="IPR003661">
    <property type="entry name" value="HisK_dim/P_dom"/>
</dbReference>
<evidence type="ECO:0000256" key="6">
    <source>
        <dbReference type="PROSITE-ProRule" id="PRU00244"/>
    </source>
</evidence>
<dbReference type="SMART" id="SM00388">
    <property type="entry name" value="HisKA"/>
    <property type="match status" value="1"/>
</dbReference>
<dbReference type="SMART" id="SM00091">
    <property type="entry name" value="PAS"/>
    <property type="match status" value="2"/>
</dbReference>
<dbReference type="Proteomes" id="UP001247805">
    <property type="component" value="Unassembled WGS sequence"/>
</dbReference>
<dbReference type="NCBIfam" id="TIGR00229">
    <property type="entry name" value="sensory_box"/>
    <property type="match status" value="1"/>
</dbReference>
<dbReference type="PANTHER" id="PTHR43047">
    <property type="entry name" value="TWO-COMPONENT HISTIDINE PROTEIN KINASE"/>
    <property type="match status" value="1"/>
</dbReference>
<dbReference type="Pfam" id="PF00512">
    <property type="entry name" value="HisKA"/>
    <property type="match status" value="1"/>
</dbReference>
<dbReference type="Pfam" id="PF02518">
    <property type="entry name" value="HATPase_c"/>
    <property type="match status" value="1"/>
</dbReference>
<dbReference type="PROSITE" id="PS50924">
    <property type="entry name" value="MHYT"/>
    <property type="match status" value="1"/>
</dbReference>
<dbReference type="PROSITE" id="PS50109">
    <property type="entry name" value="HIS_KIN"/>
    <property type="match status" value="1"/>
</dbReference>
<dbReference type="Gene3D" id="3.30.450.20">
    <property type="entry name" value="PAS domain"/>
    <property type="match status" value="2"/>
</dbReference>
<feature type="domain" description="MHYT" evidence="10">
    <location>
        <begin position="22"/>
        <end position="219"/>
    </location>
</feature>
<dbReference type="PRINTS" id="PR00344">
    <property type="entry name" value="BCTRLSENSOR"/>
</dbReference>
<proteinExistence type="predicted"/>
<feature type="transmembrane region" description="Helical" evidence="6">
    <location>
        <begin position="156"/>
        <end position="180"/>
    </location>
</feature>
<keyword evidence="6" id="KW-0472">Membrane</keyword>
<dbReference type="InterPro" id="IPR005467">
    <property type="entry name" value="His_kinase_dom"/>
</dbReference>
<reference evidence="11 12" key="1">
    <citation type="submission" date="2023-10" db="EMBL/GenBank/DDBJ databases">
        <title>Glaciecola aquimarina strain GGW-M5 nov., isolated from a coastal seawater.</title>
        <authorList>
            <person name="Bayburt H."/>
            <person name="Kim J.M."/>
            <person name="Choi B.J."/>
            <person name="Jeon C.O."/>
        </authorList>
    </citation>
    <scope>NUCLEOTIDE SEQUENCE [LARGE SCALE GENOMIC DNA]</scope>
    <source>
        <strain evidence="11 12">KCTC 32108</strain>
    </source>
</reference>
<dbReference type="InterPro" id="IPR035965">
    <property type="entry name" value="PAS-like_dom_sf"/>
</dbReference>
<keyword evidence="6" id="KW-0812">Transmembrane</keyword>
<dbReference type="Pfam" id="PF00989">
    <property type="entry name" value="PAS"/>
    <property type="match status" value="1"/>
</dbReference>
<dbReference type="InterPro" id="IPR013767">
    <property type="entry name" value="PAS_fold"/>
</dbReference>
<dbReference type="EMBL" id="JAWDIO010000002">
    <property type="protein sequence ID" value="MDU0353927.1"/>
    <property type="molecule type" value="Genomic_DNA"/>
</dbReference>
<keyword evidence="4" id="KW-0808">Transferase</keyword>
<dbReference type="Gene3D" id="1.10.287.130">
    <property type="match status" value="1"/>
</dbReference>
<evidence type="ECO:0000256" key="5">
    <source>
        <dbReference type="ARBA" id="ARBA00022777"/>
    </source>
</evidence>
<dbReference type="Pfam" id="PF03707">
    <property type="entry name" value="MHYT"/>
    <property type="match status" value="3"/>
</dbReference>
<feature type="transmembrane region" description="Helical" evidence="6">
    <location>
        <begin position="192"/>
        <end position="213"/>
    </location>
</feature>
<evidence type="ECO:0000259" key="7">
    <source>
        <dbReference type="PROSITE" id="PS50109"/>
    </source>
</evidence>
<accession>A0ABU3SVB1</accession>
<feature type="transmembrane region" description="Helical" evidence="6">
    <location>
        <begin position="233"/>
        <end position="259"/>
    </location>
</feature>
<dbReference type="PANTHER" id="PTHR43047:SF64">
    <property type="entry name" value="HISTIDINE KINASE CONTAINING CHEY-HOMOLOGOUS RECEIVER DOMAIN AND PAS DOMAIN-RELATED"/>
    <property type="match status" value="1"/>
</dbReference>
<keyword evidence="3" id="KW-0597">Phosphoprotein</keyword>
<evidence type="ECO:0000259" key="8">
    <source>
        <dbReference type="PROSITE" id="PS50112"/>
    </source>
</evidence>
<evidence type="ECO:0000256" key="3">
    <source>
        <dbReference type="ARBA" id="ARBA00022553"/>
    </source>
</evidence>
<gene>
    <name evidence="11" type="ORF">RS130_08290</name>
</gene>
<feature type="transmembrane region" description="Helical" evidence="6">
    <location>
        <begin position="61"/>
        <end position="83"/>
    </location>
</feature>
<dbReference type="CDD" id="cd00130">
    <property type="entry name" value="PAS"/>
    <property type="match status" value="2"/>
</dbReference>
<dbReference type="InterPro" id="IPR036890">
    <property type="entry name" value="HATPase_C_sf"/>
</dbReference>
<dbReference type="SUPFAM" id="SSF47384">
    <property type="entry name" value="Homodimeric domain of signal transducing histidine kinase"/>
    <property type="match status" value="1"/>
</dbReference>
<dbReference type="InterPro" id="IPR000700">
    <property type="entry name" value="PAS-assoc_C"/>
</dbReference>
<dbReference type="InterPro" id="IPR013655">
    <property type="entry name" value="PAS_fold_3"/>
</dbReference>
<feature type="transmembrane region" description="Helical" evidence="6">
    <location>
        <begin position="95"/>
        <end position="115"/>
    </location>
</feature>